<evidence type="ECO:0000313" key="9">
    <source>
        <dbReference type="EMBL" id="AIQ69511.1"/>
    </source>
</evidence>
<evidence type="ECO:0000256" key="8">
    <source>
        <dbReference type="SAM" id="Phobius"/>
    </source>
</evidence>
<feature type="transmembrane region" description="Helical" evidence="8">
    <location>
        <begin position="102"/>
        <end position="120"/>
    </location>
</feature>
<keyword evidence="4 8" id="KW-0812">Transmembrane</keyword>
<dbReference type="GO" id="GO:0008233">
    <property type="term" value="F:peptidase activity"/>
    <property type="evidence" value="ECO:0007669"/>
    <property type="project" value="UniProtKB-KW"/>
</dbReference>
<keyword evidence="7 8" id="KW-0472">Membrane</keyword>
<keyword evidence="2" id="KW-0673">Quorum sensing</keyword>
<dbReference type="OrthoDB" id="2666767at2"/>
<dbReference type="AlphaFoldDB" id="A0A089M6T6"/>
<dbReference type="SMART" id="SM00793">
    <property type="entry name" value="AgrB"/>
    <property type="match status" value="1"/>
</dbReference>
<evidence type="ECO:0000256" key="5">
    <source>
        <dbReference type="ARBA" id="ARBA00022801"/>
    </source>
</evidence>
<keyword evidence="3" id="KW-0645">Protease</keyword>
<feature type="transmembrane region" description="Helical" evidence="8">
    <location>
        <begin position="33"/>
        <end position="51"/>
    </location>
</feature>
<name>A0A089M6T6_9BACL</name>
<dbReference type="RefSeq" id="WP_025706218.1">
    <property type="nucleotide sequence ID" value="NZ_CP009287.1"/>
</dbReference>
<evidence type="ECO:0000256" key="1">
    <source>
        <dbReference type="ARBA" id="ARBA00022475"/>
    </source>
</evidence>
<feature type="transmembrane region" description="Helical" evidence="8">
    <location>
        <begin position="72"/>
        <end position="96"/>
    </location>
</feature>
<keyword evidence="1" id="KW-1003">Cell membrane</keyword>
<accession>A0A089M6T6</accession>
<dbReference type="Pfam" id="PF04647">
    <property type="entry name" value="AgrB"/>
    <property type="match status" value="1"/>
</dbReference>
<gene>
    <name evidence="9" type="ORF">PGRAT_19115</name>
</gene>
<proteinExistence type="predicted"/>
<dbReference type="GO" id="GO:0016020">
    <property type="term" value="C:membrane"/>
    <property type="evidence" value="ECO:0007669"/>
    <property type="project" value="InterPro"/>
</dbReference>
<reference evidence="9 10" key="1">
    <citation type="submission" date="2014-08" db="EMBL/GenBank/DDBJ databases">
        <title>Comparative genomics of the Paenibacillus odorifer group.</title>
        <authorList>
            <person name="den Bakker H.C."/>
            <person name="Tsai Y.-C."/>
            <person name="Martin N."/>
            <person name="Korlach J."/>
            <person name="Wiedmann M."/>
        </authorList>
    </citation>
    <scope>NUCLEOTIDE SEQUENCE [LARGE SCALE GENOMIC DNA]</scope>
    <source>
        <strain evidence="9 10">DSM 15220</strain>
    </source>
</reference>
<evidence type="ECO:0000256" key="4">
    <source>
        <dbReference type="ARBA" id="ARBA00022692"/>
    </source>
</evidence>
<keyword evidence="10" id="KW-1185">Reference proteome</keyword>
<dbReference type="KEGG" id="pgm:PGRAT_19115"/>
<dbReference type="GO" id="GO:0009372">
    <property type="term" value="P:quorum sensing"/>
    <property type="evidence" value="ECO:0007669"/>
    <property type="project" value="UniProtKB-KW"/>
</dbReference>
<dbReference type="Proteomes" id="UP000029500">
    <property type="component" value="Chromosome"/>
</dbReference>
<evidence type="ECO:0000256" key="2">
    <source>
        <dbReference type="ARBA" id="ARBA00022654"/>
    </source>
</evidence>
<dbReference type="eggNOG" id="COG4512">
    <property type="taxonomic scope" value="Bacteria"/>
</dbReference>
<dbReference type="HOGENOM" id="CLU_119880_0_0_9"/>
<evidence type="ECO:0008006" key="11">
    <source>
        <dbReference type="Google" id="ProtNLM"/>
    </source>
</evidence>
<feature type="transmembrane region" description="Helical" evidence="8">
    <location>
        <begin position="132"/>
        <end position="150"/>
    </location>
</feature>
<keyword evidence="6 8" id="KW-1133">Transmembrane helix</keyword>
<keyword evidence="5" id="KW-0378">Hydrolase</keyword>
<evidence type="ECO:0000313" key="10">
    <source>
        <dbReference type="Proteomes" id="UP000029500"/>
    </source>
</evidence>
<evidence type="ECO:0000256" key="3">
    <source>
        <dbReference type="ARBA" id="ARBA00022670"/>
    </source>
</evidence>
<dbReference type="InterPro" id="IPR006741">
    <property type="entry name" value="AgrB"/>
</dbReference>
<evidence type="ECO:0000256" key="7">
    <source>
        <dbReference type="ARBA" id="ARBA00023136"/>
    </source>
</evidence>
<dbReference type="STRING" id="189425.PGRAT_19115"/>
<organism evidence="9 10">
    <name type="scientific">Paenibacillus graminis</name>
    <dbReference type="NCBI Taxonomy" id="189425"/>
    <lineage>
        <taxon>Bacteria</taxon>
        <taxon>Bacillati</taxon>
        <taxon>Bacillota</taxon>
        <taxon>Bacilli</taxon>
        <taxon>Bacillales</taxon>
        <taxon>Paenibacillaceae</taxon>
        <taxon>Paenibacillus</taxon>
    </lineage>
</organism>
<sequence length="176" mass="19743">MIERLSIVTARAIKRAAPDHRASEAVLKFALEGVYNVVFILVLTLTISLLTRKISEVSVMLLSFAVLRQITGGVHLRSGVLCVLTTTTMFTLFSFVEMSRKMNFYMSIISIFCVVIFAPSRIERQSRIPKRYYPILKLAGVLVVSVAFFVDYSALSLSFFVQSLTLIRLKGGDIHD</sequence>
<dbReference type="EMBL" id="CP009287">
    <property type="protein sequence ID" value="AIQ69511.1"/>
    <property type="molecule type" value="Genomic_DNA"/>
</dbReference>
<dbReference type="GO" id="GO:0006508">
    <property type="term" value="P:proteolysis"/>
    <property type="evidence" value="ECO:0007669"/>
    <property type="project" value="UniProtKB-KW"/>
</dbReference>
<protein>
    <recommendedName>
        <fullName evidence="11">Accessory gene regulator AgrB</fullName>
    </recommendedName>
</protein>
<evidence type="ECO:0000256" key="6">
    <source>
        <dbReference type="ARBA" id="ARBA00022989"/>
    </source>
</evidence>